<dbReference type="Proteomes" id="UP000792457">
    <property type="component" value="Unassembled WGS sequence"/>
</dbReference>
<organism evidence="3 4">
    <name type="scientific">Ladona fulva</name>
    <name type="common">Scarce chaser dragonfly</name>
    <name type="synonym">Libellula fulva</name>
    <dbReference type="NCBI Taxonomy" id="123851"/>
    <lineage>
        <taxon>Eukaryota</taxon>
        <taxon>Metazoa</taxon>
        <taxon>Ecdysozoa</taxon>
        <taxon>Arthropoda</taxon>
        <taxon>Hexapoda</taxon>
        <taxon>Insecta</taxon>
        <taxon>Pterygota</taxon>
        <taxon>Palaeoptera</taxon>
        <taxon>Odonata</taxon>
        <taxon>Epiprocta</taxon>
        <taxon>Anisoptera</taxon>
        <taxon>Libelluloidea</taxon>
        <taxon>Libellulidae</taxon>
        <taxon>Ladona</taxon>
    </lineage>
</organism>
<dbReference type="InterPro" id="IPR046450">
    <property type="entry name" value="PA_dom_sf"/>
</dbReference>
<evidence type="ECO:0000256" key="1">
    <source>
        <dbReference type="SAM" id="SignalP"/>
    </source>
</evidence>
<keyword evidence="4" id="KW-1185">Reference proteome</keyword>
<dbReference type="AlphaFoldDB" id="A0A8K0P5Z2"/>
<dbReference type="InterPro" id="IPR003137">
    <property type="entry name" value="PA_domain"/>
</dbReference>
<sequence>MVLAVVYLLALASAVESAATGPAAVVDWTRGATGAGSTPVATIVSLEEAEYTTAILNVTYWDPDTNTTKSESKEIGKYGEGRVGPVSGVLVHVGPEDDRGCVLPLTQDPLPTEPWIALIRRGECNFDVKVENAYKSHAAGVIIFDIKNSSNLEKMKLSPQSECMCQCSWVSVESKLWGKTSPGSLNSLNWGHYRYPVSSR</sequence>
<feature type="domain" description="PA" evidence="2">
    <location>
        <begin position="86"/>
        <end position="149"/>
    </location>
</feature>
<evidence type="ECO:0000313" key="4">
    <source>
        <dbReference type="Proteomes" id="UP000792457"/>
    </source>
</evidence>
<proteinExistence type="predicted"/>
<gene>
    <name evidence="3" type="ORF">J437_LFUL011657</name>
</gene>
<dbReference type="Pfam" id="PF02225">
    <property type="entry name" value="PA"/>
    <property type="match status" value="1"/>
</dbReference>
<comment type="caution">
    <text evidence="3">The sequence shown here is derived from an EMBL/GenBank/DDBJ whole genome shotgun (WGS) entry which is preliminary data.</text>
</comment>
<feature type="chain" id="PRO_5035429476" description="PA domain-containing protein" evidence="1">
    <location>
        <begin position="18"/>
        <end position="200"/>
    </location>
</feature>
<dbReference type="Gene3D" id="3.50.30.30">
    <property type="match status" value="1"/>
</dbReference>
<dbReference type="EMBL" id="KZ308594">
    <property type="protein sequence ID" value="KAG8232114.1"/>
    <property type="molecule type" value="Genomic_DNA"/>
</dbReference>
<accession>A0A8K0P5Z2</accession>
<evidence type="ECO:0000313" key="3">
    <source>
        <dbReference type="EMBL" id="KAG8232114.1"/>
    </source>
</evidence>
<protein>
    <recommendedName>
        <fullName evidence="2">PA domain-containing protein</fullName>
    </recommendedName>
</protein>
<dbReference type="OrthoDB" id="5357315at2759"/>
<dbReference type="SUPFAM" id="SSF52025">
    <property type="entry name" value="PA domain"/>
    <property type="match status" value="1"/>
</dbReference>
<evidence type="ECO:0000259" key="2">
    <source>
        <dbReference type="Pfam" id="PF02225"/>
    </source>
</evidence>
<name>A0A8K0P5Z2_LADFU</name>
<reference evidence="3" key="2">
    <citation type="submission" date="2017-10" db="EMBL/GenBank/DDBJ databases">
        <title>Ladona fulva Genome sequencing and assembly.</title>
        <authorList>
            <person name="Murali S."/>
            <person name="Richards S."/>
            <person name="Bandaranaike D."/>
            <person name="Bellair M."/>
            <person name="Blankenburg K."/>
            <person name="Chao H."/>
            <person name="Dinh H."/>
            <person name="Doddapaneni H."/>
            <person name="Dugan-Rocha S."/>
            <person name="Elkadiri S."/>
            <person name="Gnanaolivu R."/>
            <person name="Hernandez B."/>
            <person name="Skinner E."/>
            <person name="Javaid M."/>
            <person name="Lee S."/>
            <person name="Li M."/>
            <person name="Ming W."/>
            <person name="Munidasa M."/>
            <person name="Muniz J."/>
            <person name="Nguyen L."/>
            <person name="Hughes D."/>
            <person name="Osuji N."/>
            <person name="Pu L.-L."/>
            <person name="Puazo M."/>
            <person name="Qu C."/>
            <person name="Quiroz J."/>
            <person name="Raj R."/>
            <person name="Weissenberger G."/>
            <person name="Xin Y."/>
            <person name="Zou X."/>
            <person name="Han Y."/>
            <person name="Worley K."/>
            <person name="Muzny D."/>
            <person name="Gibbs R."/>
        </authorList>
    </citation>
    <scope>NUCLEOTIDE SEQUENCE</scope>
    <source>
        <strain evidence="3">Sampled in the wild</strain>
    </source>
</reference>
<feature type="signal peptide" evidence="1">
    <location>
        <begin position="1"/>
        <end position="17"/>
    </location>
</feature>
<reference evidence="3" key="1">
    <citation type="submission" date="2013-04" db="EMBL/GenBank/DDBJ databases">
        <authorList>
            <person name="Qu J."/>
            <person name="Murali S.C."/>
            <person name="Bandaranaike D."/>
            <person name="Bellair M."/>
            <person name="Blankenburg K."/>
            <person name="Chao H."/>
            <person name="Dinh H."/>
            <person name="Doddapaneni H."/>
            <person name="Downs B."/>
            <person name="Dugan-Rocha S."/>
            <person name="Elkadiri S."/>
            <person name="Gnanaolivu R.D."/>
            <person name="Hernandez B."/>
            <person name="Javaid M."/>
            <person name="Jayaseelan J.C."/>
            <person name="Lee S."/>
            <person name="Li M."/>
            <person name="Ming W."/>
            <person name="Munidasa M."/>
            <person name="Muniz J."/>
            <person name="Nguyen L."/>
            <person name="Ongeri F."/>
            <person name="Osuji N."/>
            <person name="Pu L.-L."/>
            <person name="Puazo M."/>
            <person name="Qu C."/>
            <person name="Quiroz J."/>
            <person name="Raj R."/>
            <person name="Weissenberger G."/>
            <person name="Xin Y."/>
            <person name="Zou X."/>
            <person name="Han Y."/>
            <person name="Richards S."/>
            <person name="Worley K."/>
            <person name="Muzny D."/>
            <person name="Gibbs R."/>
        </authorList>
    </citation>
    <scope>NUCLEOTIDE SEQUENCE</scope>
    <source>
        <strain evidence="3">Sampled in the wild</strain>
    </source>
</reference>
<keyword evidence="1" id="KW-0732">Signal</keyword>